<dbReference type="AlphaFoldDB" id="A0A834JQN5"/>
<evidence type="ECO:0000313" key="1">
    <source>
        <dbReference type="EMBL" id="KAF7392542.1"/>
    </source>
</evidence>
<dbReference type="Proteomes" id="UP000614350">
    <property type="component" value="Unassembled WGS sequence"/>
</dbReference>
<comment type="caution">
    <text evidence="1">The sequence shown here is derived from an EMBL/GenBank/DDBJ whole genome shotgun (WGS) entry which is preliminary data.</text>
</comment>
<reference evidence="1" key="1">
    <citation type="journal article" date="2020" name="G3 (Bethesda)">
        <title>High-Quality Assemblies for Three Invasive Social Wasps from the &lt;i&gt;Vespula&lt;/i&gt; Genus.</title>
        <authorList>
            <person name="Harrop T.W.R."/>
            <person name="Guhlin J."/>
            <person name="McLaughlin G.M."/>
            <person name="Permina E."/>
            <person name="Stockwell P."/>
            <person name="Gilligan J."/>
            <person name="Le Lec M.F."/>
            <person name="Gruber M.A.M."/>
            <person name="Quinn O."/>
            <person name="Lovegrove M."/>
            <person name="Duncan E.J."/>
            <person name="Remnant E.J."/>
            <person name="Van Eeckhoven J."/>
            <person name="Graham B."/>
            <person name="Knapp R.A."/>
            <person name="Langford K.W."/>
            <person name="Kronenberg Z."/>
            <person name="Press M.O."/>
            <person name="Eacker S.M."/>
            <person name="Wilson-Rankin E.E."/>
            <person name="Purcell J."/>
            <person name="Lester P.J."/>
            <person name="Dearden P.K."/>
        </authorList>
    </citation>
    <scope>NUCLEOTIDE SEQUENCE</scope>
    <source>
        <strain evidence="1">Marl-1</strain>
    </source>
</reference>
<sequence length="116" mass="12799">MVLRRRHVLLSVLEGESRDNEQTKPVRDKQRLTTVAIDVSNGNGAPTLPSIRSEIALFANLAERSLGMAEARSAPPKEDDGSLALDRTLVFHEKRRSTGLIHEARLNNAIETLTST</sequence>
<protein>
    <submittedName>
        <fullName evidence="1">Uncharacterized protein</fullName>
    </submittedName>
</protein>
<proteinExistence type="predicted"/>
<keyword evidence="2" id="KW-1185">Reference proteome</keyword>
<organism evidence="1 2">
    <name type="scientific">Vespula vulgaris</name>
    <name type="common">Yellow jacket</name>
    <name type="synonym">Wasp</name>
    <dbReference type="NCBI Taxonomy" id="7454"/>
    <lineage>
        <taxon>Eukaryota</taxon>
        <taxon>Metazoa</taxon>
        <taxon>Ecdysozoa</taxon>
        <taxon>Arthropoda</taxon>
        <taxon>Hexapoda</taxon>
        <taxon>Insecta</taxon>
        <taxon>Pterygota</taxon>
        <taxon>Neoptera</taxon>
        <taxon>Endopterygota</taxon>
        <taxon>Hymenoptera</taxon>
        <taxon>Apocrita</taxon>
        <taxon>Aculeata</taxon>
        <taxon>Vespoidea</taxon>
        <taxon>Vespidae</taxon>
        <taxon>Vespinae</taxon>
        <taxon>Vespula</taxon>
    </lineage>
</organism>
<gene>
    <name evidence="1" type="ORF">HZH66_008375</name>
</gene>
<evidence type="ECO:0000313" key="2">
    <source>
        <dbReference type="Proteomes" id="UP000614350"/>
    </source>
</evidence>
<dbReference type="EMBL" id="JACSEA010000009">
    <property type="protein sequence ID" value="KAF7392542.1"/>
    <property type="molecule type" value="Genomic_DNA"/>
</dbReference>
<name>A0A834JQN5_VESVU</name>
<accession>A0A834JQN5</accession>